<dbReference type="AlphaFoldDB" id="A0A6J1WDQ0"/>
<name>A0A6J1WDQ0_GALME</name>
<dbReference type="PANTHER" id="PTHR11012">
    <property type="entry name" value="PROTEIN KINASE-LIKE DOMAIN-CONTAINING"/>
    <property type="match status" value="1"/>
</dbReference>
<keyword evidence="2" id="KW-1185">Reference proteome</keyword>
<dbReference type="Pfam" id="PF02958">
    <property type="entry name" value="EcKL"/>
    <property type="match status" value="1"/>
</dbReference>
<dbReference type="OrthoDB" id="8250698at2759"/>
<proteinExistence type="predicted"/>
<organism evidence="2 3">
    <name type="scientific">Galleria mellonella</name>
    <name type="common">Greater wax moth</name>
    <dbReference type="NCBI Taxonomy" id="7137"/>
    <lineage>
        <taxon>Eukaryota</taxon>
        <taxon>Metazoa</taxon>
        <taxon>Ecdysozoa</taxon>
        <taxon>Arthropoda</taxon>
        <taxon>Hexapoda</taxon>
        <taxon>Insecta</taxon>
        <taxon>Pterygota</taxon>
        <taxon>Neoptera</taxon>
        <taxon>Endopterygota</taxon>
        <taxon>Lepidoptera</taxon>
        <taxon>Glossata</taxon>
        <taxon>Ditrysia</taxon>
        <taxon>Pyraloidea</taxon>
        <taxon>Pyralidae</taxon>
        <taxon>Galleriinae</taxon>
        <taxon>Galleria</taxon>
    </lineage>
</organism>
<accession>A0A6J1WDQ0</accession>
<evidence type="ECO:0000259" key="1">
    <source>
        <dbReference type="SMART" id="SM00587"/>
    </source>
</evidence>
<dbReference type="RefSeq" id="XP_026751692.1">
    <property type="nucleotide sequence ID" value="XM_026895891.3"/>
</dbReference>
<dbReference type="SUPFAM" id="SSF56112">
    <property type="entry name" value="Protein kinase-like (PK-like)"/>
    <property type="match status" value="1"/>
</dbReference>
<dbReference type="InterPro" id="IPR015897">
    <property type="entry name" value="CHK_kinase-like"/>
</dbReference>
<dbReference type="PANTHER" id="PTHR11012:SF30">
    <property type="entry name" value="PROTEIN KINASE-LIKE DOMAIN-CONTAINING"/>
    <property type="match status" value="1"/>
</dbReference>
<gene>
    <name evidence="3" type="primary">LOC113512110</name>
</gene>
<dbReference type="SMART" id="SM00587">
    <property type="entry name" value="CHK"/>
    <property type="match status" value="1"/>
</dbReference>
<dbReference type="Proteomes" id="UP001652740">
    <property type="component" value="Unplaced"/>
</dbReference>
<dbReference type="InParanoid" id="A0A6J1WDQ0"/>
<dbReference type="Gene3D" id="3.90.1200.10">
    <property type="match status" value="1"/>
</dbReference>
<sequence length="420" mass="48356">MSGLCFEGEIDSFSIRQQEFLRKVLQNRGYTDNKVIIETVGKAGDNFIANVKRIIVEDKGGSTFKMIAKVAPTNENVRVQVQTQLLFNHEGIMYTEVLPKLLDLQKSAGVPAEDWLKFAECYGVMLDAPDEIIFLEDLQDLNFVMLSRFKSLSNECIKINLRNFAILHSLSMVLKNQQPDVFEDFNSKLPDHFAVFGNTPEYKQYILGIEKDTIEILDGSKYKNAIRGTISQVPEVFAKVSKNETKLKYSVVIHGDGWTNNIMYKLREEVSVQAIMIDYQLAKVSNPVCDILYMIFNCTDYETRRVHYHDWIAYYHLQLEKSLAHFGLKVEYIFSRDQLDADLKRYSKLFLGITTLMSTILIRKSEDAAKLKDAMQTELDGMEEAMAKMHISKLDRESILIFKTRIEGFVNTYRELGYIA</sequence>
<dbReference type="InterPro" id="IPR004119">
    <property type="entry name" value="EcKL"/>
</dbReference>
<protein>
    <submittedName>
        <fullName evidence="3">Uncharacterized protein LOC113512110</fullName>
    </submittedName>
</protein>
<dbReference type="GeneID" id="113512110"/>
<evidence type="ECO:0000313" key="2">
    <source>
        <dbReference type="Proteomes" id="UP001652740"/>
    </source>
</evidence>
<dbReference type="InterPro" id="IPR011009">
    <property type="entry name" value="Kinase-like_dom_sf"/>
</dbReference>
<feature type="domain" description="CHK kinase-like" evidence="1">
    <location>
        <begin position="133"/>
        <end position="325"/>
    </location>
</feature>
<dbReference type="KEGG" id="gmw:113512110"/>
<reference evidence="3" key="1">
    <citation type="submission" date="2025-08" db="UniProtKB">
        <authorList>
            <consortium name="RefSeq"/>
        </authorList>
    </citation>
    <scope>IDENTIFICATION</scope>
    <source>
        <tissue evidence="3">Whole larvae</tissue>
    </source>
</reference>
<evidence type="ECO:0000313" key="3">
    <source>
        <dbReference type="RefSeq" id="XP_026751692.1"/>
    </source>
</evidence>